<protein>
    <recommendedName>
        <fullName evidence="3">Rab-GAP TBC domain-containing protein</fullName>
    </recommendedName>
</protein>
<dbReference type="AlphaFoldDB" id="T1IW08"/>
<dbReference type="OMA" id="DTMIQDS"/>
<dbReference type="GO" id="GO:0005096">
    <property type="term" value="F:GTPase activator activity"/>
    <property type="evidence" value="ECO:0007669"/>
    <property type="project" value="UniProtKB-KW"/>
</dbReference>
<dbReference type="InterPro" id="IPR000195">
    <property type="entry name" value="Rab-GAP-TBC_dom"/>
</dbReference>
<dbReference type="PROSITE" id="PS50086">
    <property type="entry name" value="TBC_RABGAP"/>
    <property type="match status" value="1"/>
</dbReference>
<dbReference type="Gene3D" id="1.10.10.750">
    <property type="entry name" value="Ypt/Rab-GAP domain of gyp1p, domain 1"/>
    <property type="match status" value="1"/>
</dbReference>
<keyword evidence="1" id="KW-0343">GTPase activation</keyword>
<dbReference type="FunFam" id="1.10.472.80:FF:000029">
    <property type="entry name" value="Growth hormone-regulated TBC protein 1"/>
    <property type="match status" value="1"/>
</dbReference>
<dbReference type="STRING" id="126957.T1IW08"/>
<dbReference type="PANTHER" id="PTHR47219:SF10">
    <property type="entry name" value="GROWTH HORMONE-REGULATED TBC PROTEIN 1"/>
    <property type="match status" value="1"/>
</dbReference>
<keyword evidence="5" id="KW-1185">Reference proteome</keyword>
<dbReference type="Proteomes" id="UP000014500">
    <property type="component" value="Unassembled WGS sequence"/>
</dbReference>
<dbReference type="PANTHER" id="PTHR47219">
    <property type="entry name" value="RAB GTPASE-ACTIVATING PROTEIN 1-LIKE"/>
    <property type="match status" value="1"/>
</dbReference>
<dbReference type="EnsemblMetazoa" id="SMAR005366-RA">
    <property type="protein sequence ID" value="SMAR005366-PA"/>
    <property type="gene ID" value="SMAR005366"/>
</dbReference>
<feature type="domain" description="Rab-GAP TBC" evidence="3">
    <location>
        <begin position="95"/>
        <end position="303"/>
    </location>
</feature>
<evidence type="ECO:0000259" key="3">
    <source>
        <dbReference type="PROSITE" id="PS50086"/>
    </source>
</evidence>
<dbReference type="eggNOG" id="KOG2058">
    <property type="taxonomic scope" value="Eukaryota"/>
</dbReference>
<dbReference type="Gene3D" id="1.10.472.80">
    <property type="entry name" value="Ypt/Rab-GAP domain of gyp1p, domain 3"/>
    <property type="match status" value="1"/>
</dbReference>
<reference evidence="4" key="2">
    <citation type="submission" date="2015-02" db="UniProtKB">
        <authorList>
            <consortium name="EnsemblMetazoa"/>
        </authorList>
    </citation>
    <scope>IDENTIFICATION</scope>
</reference>
<dbReference type="EMBL" id="JH431603">
    <property type="status" value="NOT_ANNOTATED_CDS"/>
    <property type="molecule type" value="Genomic_DNA"/>
</dbReference>
<dbReference type="PhylomeDB" id="T1IW08"/>
<name>T1IW08_STRMM</name>
<evidence type="ECO:0000313" key="5">
    <source>
        <dbReference type="Proteomes" id="UP000014500"/>
    </source>
</evidence>
<dbReference type="SUPFAM" id="SSF47923">
    <property type="entry name" value="Ypt/Rab-GAP domain of gyp1p"/>
    <property type="match status" value="2"/>
</dbReference>
<dbReference type="GO" id="GO:0031267">
    <property type="term" value="F:small GTPase binding"/>
    <property type="evidence" value="ECO:0007669"/>
    <property type="project" value="TreeGrafter"/>
</dbReference>
<sequence length="381" mass="44015">MDKALMPKVSQNRLHKVMKLVHSGPPFPASEWFTPLKVDPYGFELSDDFDYDSYEEFMAKYLSVLARRAKKWQYLLDHTNTVKKSGKVKRYVRKGIPSEHRGLMWATVSGVLELRDQNPDTYTKALSVKKNEELINAISIGTIMVIIMDFLNSKLIYVFRHSKNLPRQCIFQKMDEGHLGSLFNVLVAFAHYHTEIGYCQGLNYIAGLLLLVVKDEEITFWLLTKLVSDIVPNYYTKKMDGLLQDIEVLSQLVSIKMPQIAAHIEKVDVTWPLIVTKWFVCLYAEVLPIETILRIWDCLFYEGNKILFRVALTLLKIHQDKILAAPDMPRVLEVFKQIVRDSDVLNCHEFMEGIFKEPGSLSREQIHKLRASGNPQKTNYA</sequence>
<organism evidence="4 5">
    <name type="scientific">Strigamia maritima</name>
    <name type="common">European centipede</name>
    <name type="synonym">Geophilus maritimus</name>
    <dbReference type="NCBI Taxonomy" id="126957"/>
    <lineage>
        <taxon>Eukaryota</taxon>
        <taxon>Metazoa</taxon>
        <taxon>Ecdysozoa</taxon>
        <taxon>Arthropoda</taxon>
        <taxon>Myriapoda</taxon>
        <taxon>Chilopoda</taxon>
        <taxon>Pleurostigmophora</taxon>
        <taxon>Geophilomorpha</taxon>
        <taxon>Linotaeniidae</taxon>
        <taxon>Strigamia</taxon>
    </lineage>
</organism>
<dbReference type="Pfam" id="PF00566">
    <property type="entry name" value="RabGAP-TBC"/>
    <property type="match status" value="1"/>
</dbReference>
<proteinExistence type="predicted"/>
<evidence type="ECO:0000256" key="2">
    <source>
        <dbReference type="ARBA" id="ARBA00043879"/>
    </source>
</evidence>
<reference evidence="5" key="1">
    <citation type="submission" date="2011-05" db="EMBL/GenBank/DDBJ databases">
        <authorList>
            <person name="Richards S.R."/>
            <person name="Qu J."/>
            <person name="Jiang H."/>
            <person name="Jhangiani S.N."/>
            <person name="Agravi P."/>
            <person name="Goodspeed R."/>
            <person name="Gross S."/>
            <person name="Mandapat C."/>
            <person name="Jackson L."/>
            <person name="Mathew T."/>
            <person name="Pu L."/>
            <person name="Thornton R."/>
            <person name="Saada N."/>
            <person name="Wilczek-Boney K.B."/>
            <person name="Lee S."/>
            <person name="Kovar C."/>
            <person name="Wu Y."/>
            <person name="Scherer S.E."/>
            <person name="Worley K.C."/>
            <person name="Muzny D.M."/>
            <person name="Gibbs R."/>
        </authorList>
    </citation>
    <scope>NUCLEOTIDE SEQUENCE</scope>
    <source>
        <strain evidence="5">Brora</strain>
    </source>
</reference>
<dbReference type="InterPro" id="IPR050302">
    <property type="entry name" value="Rab_GAP_TBC_domain"/>
</dbReference>
<evidence type="ECO:0000313" key="4">
    <source>
        <dbReference type="EnsemblMetazoa" id="SMAR005366-PA"/>
    </source>
</evidence>
<dbReference type="HOGENOM" id="CLU_005350_1_0_1"/>
<dbReference type="Gene3D" id="1.10.8.270">
    <property type="entry name" value="putative rabgap domain of human tbc1 domain family member 14 like domains"/>
    <property type="match status" value="1"/>
</dbReference>
<dbReference type="SMART" id="SM00164">
    <property type="entry name" value="TBC"/>
    <property type="match status" value="1"/>
</dbReference>
<accession>T1IW08</accession>
<comment type="function">
    <text evidence="2">May act as a GTPase-activating protein for Rab family protein(s).</text>
</comment>
<dbReference type="InterPro" id="IPR035969">
    <property type="entry name" value="Rab-GAP_TBC_sf"/>
</dbReference>
<evidence type="ECO:0000256" key="1">
    <source>
        <dbReference type="ARBA" id="ARBA00022468"/>
    </source>
</evidence>